<dbReference type="GO" id="GO:0043856">
    <property type="term" value="F:anti-sigma factor antagonist activity"/>
    <property type="evidence" value="ECO:0007669"/>
    <property type="project" value="InterPro"/>
</dbReference>
<dbReference type="Pfam" id="PF01740">
    <property type="entry name" value="STAS"/>
    <property type="match status" value="1"/>
</dbReference>
<feature type="domain" description="STAS" evidence="3">
    <location>
        <begin position="1"/>
        <end position="97"/>
    </location>
</feature>
<evidence type="ECO:0000313" key="4">
    <source>
        <dbReference type="EMBL" id="CAA9334885.1"/>
    </source>
</evidence>
<dbReference type="CDD" id="cd07043">
    <property type="entry name" value="STAS_anti-anti-sigma_factors"/>
    <property type="match status" value="1"/>
</dbReference>
<dbReference type="InterPro" id="IPR002645">
    <property type="entry name" value="STAS_dom"/>
</dbReference>
<dbReference type="SUPFAM" id="SSF52091">
    <property type="entry name" value="SpoIIaa-like"/>
    <property type="match status" value="1"/>
</dbReference>
<dbReference type="PANTHER" id="PTHR33495">
    <property type="entry name" value="ANTI-SIGMA FACTOR ANTAGONIST TM_1081-RELATED-RELATED"/>
    <property type="match status" value="1"/>
</dbReference>
<dbReference type="Gene3D" id="3.30.750.24">
    <property type="entry name" value="STAS domain"/>
    <property type="match status" value="1"/>
</dbReference>
<protein>
    <recommendedName>
        <fullName evidence="2">Anti-sigma factor antagonist</fullName>
    </recommendedName>
</protein>
<evidence type="ECO:0000259" key="3">
    <source>
        <dbReference type="PROSITE" id="PS50801"/>
    </source>
</evidence>
<proteinExistence type="inferred from homology"/>
<dbReference type="InterPro" id="IPR036513">
    <property type="entry name" value="STAS_dom_sf"/>
</dbReference>
<dbReference type="PANTHER" id="PTHR33495:SF2">
    <property type="entry name" value="ANTI-SIGMA FACTOR ANTAGONIST TM_1081-RELATED"/>
    <property type="match status" value="1"/>
</dbReference>
<accession>A0A6J4LME9</accession>
<organism evidence="4">
    <name type="scientific">uncultured Cytophagales bacterium</name>
    <dbReference type="NCBI Taxonomy" id="158755"/>
    <lineage>
        <taxon>Bacteria</taxon>
        <taxon>Pseudomonadati</taxon>
        <taxon>Bacteroidota</taxon>
        <taxon>Sphingobacteriia</taxon>
        <taxon>Sphingobacteriales</taxon>
        <taxon>environmental samples</taxon>
    </lineage>
</organism>
<sequence length="122" mass="13449">MEIDTHIEKGNYLIALRGELDASSSILLDDSIRDGLIQNPLSIQVDCAGLRYISSAGLGVFVSHLQELRAKAIPLVLFALRQPVENVFQVLGLDDLLPILPDQERAGRYCETLLGRQARAVH</sequence>
<name>A0A6J4LME9_9SPHI</name>
<evidence type="ECO:0000256" key="2">
    <source>
        <dbReference type="RuleBase" id="RU003749"/>
    </source>
</evidence>
<dbReference type="PROSITE" id="PS50801">
    <property type="entry name" value="STAS"/>
    <property type="match status" value="1"/>
</dbReference>
<dbReference type="EMBL" id="CADCTQ010000637">
    <property type="protein sequence ID" value="CAA9334885.1"/>
    <property type="molecule type" value="Genomic_DNA"/>
</dbReference>
<dbReference type="AlphaFoldDB" id="A0A6J4LME9"/>
<reference evidence="4" key="1">
    <citation type="submission" date="2020-02" db="EMBL/GenBank/DDBJ databases">
        <authorList>
            <person name="Meier V. D."/>
        </authorList>
    </citation>
    <scope>NUCLEOTIDE SEQUENCE</scope>
    <source>
        <strain evidence="4">AVDCRST_MAG56</strain>
    </source>
</reference>
<gene>
    <name evidence="4" type="ORF">AVDCRST_MAG56-7621</name>
</gene>
<comment type="similarity">
    <text evidence="1 2">Belongs to the anti-sigma-factor antagonist family.</text>
</comment>
<dbReference type="InterPro" id="IPR003658">
    <property type="entry name" value="Anti-sigma_ant"/>
</dbReference>
<dbReference type="NCBIfam" id="TIGR00377">
    <property type="entry name" value="ant_ant_sig"/>
    <property type="match status" value="1"/>
</dbReference>
<evidence type="ECO:0000256" key="1">
    <source>
        <dbReference type="ARBA" id="ARBA00009013"/>
    </source>
</evidence>